<feature type="domain" description="CBM21" evidence="2">
    <location>
        <begin position="255"/>
        <end position="395"/>
    </location>
</feature>
<organism evidence="3 4">
    <name type="scientific">Thelephora terrestris</name>
    <dbReference type="NCBI Taxonomy" id="56493"/>
    <lineage>
        <taxon>Eukaryota</taxon>
        <taxon>Fungi</taxon>
        <taxon>Dikarya</taxon>
        <taxon>Basidiomycota</taxon>
        <taxon>Agaricomycotina</taxon>
        <taxon>Agaricomycetes</taxon>
        <taxon>Thelephorales</taxon>
        <taxon>Thelephoraceae</taxon>
        <taxon>Thelephora</taxon>
    </lineage>
</organism>
<dbReference type="PANTHER" id="PTHR12307:SF36">
    <property type="entry name" value="GLYCOGEN-BINDING SUBUNIT 76A"/>
    <property type="match status" value="1"/>
</dbReference>
<feature type="compositionally biased region" description="Polar residues" evidence="1">
    <location>
        <begin position="84"/>
        <end position="105"/>
    </location>
</feature>
<feature type="region of interest" description="Disordered" evidence="1">
    <location>
        <begin position="204"/>
        <end position="238"/>
    </location>
</feature>
<feature type="compositionally biased region" description="Low complexity" evidence="1">
    <location>
        <begin position="110"/>
        <end position="119"/>
    </location>
</feature>
<feature type="compositionally biased region" description="Low complexity" evidence="1">
    <location>
        <begin position="137"/>
        <end position="160"/>
    </location>
</feature>
<feature type="region of interest" description="Disordered" evidence="1">
    <location>
        <begin position="394"/>
        <end position="425"/>
    </location>
</feature>
<comment type="caution">
    <text evidence="3">The sequence shown here is derived from an EMBL/GenBank/DDBJ whole genome shotgun (WGS) entry which is preliminary data.</text>
</comment>
<reference evidence="3" key="1">
    <citation type="journal article" date="2020" name="Nat. Commun.">
        <title>Large-scale genome sequencing of mycorrhizal fungi provides insights into the early evolution of symbiotic traits.</title>
        <authorList>
            <person name="Miyauchi S."/>
            <person name="Kiss E."/>
            <person name="Kuo A."/>
            <person name="Drula E."/>
            <person name="Kohler A."/>
            <person name="Sanchez-Garcia M."/>
            <person name="Morin E."/>
            <person name="Andreopoulos B."/>
            <person name="Barry K.W."/>
            <person name="Bonito G."/>
            <person name="Buee M."/>
            <person name="Carver A."/>
            <person name="Chen C."/>
            <person name="Cichocki N."/>
            <person name="Clum A."/>
            <person name="Culley D."/>
            <person name="Crous P.W."/>
            <person name="Fauchery L."/>
            <person name="Girlanda M."/>
            <person name="Hayes R.D."/>
            <person name="Keri Z."/>
            <person name="LaButti K."/>
            <person name="Lipzen A."/>
            <person name="Lombard V."/>
            <person name="Magnuson J."/>
            <person name="Maillard F."/>
            <person name="Murat C."/>
            <person name="Nolan M."/>
            <person name="Ohm R.A."/>
            <person name="Pangilinan J."/>
            <person name="Pereira M.F."/>
            <person name="Perotto S."/>
            <person name="Peter M."/>
            <person name="Pfister S."/>
            <person name="Riley R."/>
            <person name="Sitrit Y."/>
            <person name="Stielow J.B."/>
            <person name="Szollosi G."/>
            <person name="Zifcakova L."/>
            <person name="Stursova M."/>
            <person name="Spatafora J.W."/>
            <person name="Tedersoo L."/>
            <person name="Vaario L.M."/>
            <person name="Yamada A."/>
            <person name="Yan M."/>
            <person name="Wang P."/>
            <person name="Xu J."/>
            <person name="Bruns T."/>
            <person name="Baldrian P."/>
            <person name="Vilgalys R."/>
            <person name="Dunand C."/>
            <person name="Henrissat B."/>
            <person name="Grigoriev I.V."/>
            <person name="Hibbett D."/>
            <person name="Nagy L.G."/>
            <person name="Martin F.M."/>
        </authorList>
    </citation>
    <scope>NUCLEOTIDE SEQUENCE</scope>
    <source>
        <strain evidence="3">UH-Tt-Lm1</strain>
    </source>
</reference>
<dbReference type="InterPro" id="IPR050782">
    <property type="entry name" value="PP1_regulatory_subunit_3"/>
</dbReference>
<accession>A0A9P6H4C8</accession>
<feature type="region of interest" description="Disordered" evidence="1">
    <location>
        <begin position="622"/>
        <end position="690"/>
    </location>
</feature>
<dbReference type="InterPro" id="IPR038175">
    <property type="entry name" value="CBM21_dom_sf"/>
</dbReference>
<keyword evidence="4" id="KW-1185">Reference proteome</keyword>
<feature type="compositionally biased region" description="Low complexity" evidence="1">
    <location>
        <begin position="568"/>
        <end position="591"/>
    </location>
</feature>
<dbReference type="GO" id="GO:0008157">
    <property type="term" value="F:protein phosphatase 1 binding"/>
    <property type="evidence" value="ECO:0007669"/>
    <property type="project" value="TreeGrafter"/>
</dbReference>
<feature type="compositionally biased region" description="Low complexity" evidence="1">
    <location>
        <begin position="1"/>
        <end position="20"/>
    </location>
</feature>
<dbReference type="AlphaFoldDB" id="A0A9P6H4C8"/>
<evidence type="ECO:0000256" key="1">
    <source>
        <dbReference type="SAM" id="MobiDB-lite"/>
    </source>
</evidence>
<evidence type="ECO:0000259" key="2">
    <source>
        <dbReference type="PROSITE" id="PS51159"/>
    </source>
</evidence>
<feature type="compositionally biased region" description="Polar residues" evidence="1">
    <location>
        <begin position="679"/>
        <end position="690"/>
    </location>
</feature>
<dbReference type="GO" id="GO:0000164">
    <property type="term" value="C:protein phosphatase type 1 complex"/>
    <property type="evidence" value="ECO:0007669"/>
    <property type="project" value="TreeGrafter"/>
</dbReference>
<protein>
    <submittedName>
        <fullName evidence="3">Phosphatase regulatory subunit-domain-containing protein</fullName>
    </submittedName>
</protein>
<dbReference type="InterPro" id="IPR005036">
    <property type="entry name" value="CBM21_dom"/>
</dbReference>
<feature type="region of interest" description="Disordered" evidence="1">
    <location>
        <begin position="437"/>
        <end position="606"/>
    </location>
</feature>
<feature type="compositionally biased region" description="Polar residues" evidence="1">
    <location>
        <begin position="458"/>
        <end position="468"/>
    </location>
</feature>
<dbReference type="Gene3D" id="2.60.40.2440">
    <property type="entry name" value="Carbohydrate binding type-21 domain"/>
    <property type="match status" value="1"/>
</dbReference>
<dbReference type="GO" id="GO:2001069">
    <property type="term" value="F:glycogen binding"/>
    <property type="evidence" value="ECO:0007669"/>
    <property type="project" value="TreeGrafter"/>
</dbReference>
<dbReference type="Pfam" id="PF03370">
    <property type="entry name" value="CBM_21"/>
    <property type="match status" value="1"/>
</dbReference>
<feature type="compositionally biased region" description="Polar residues" evidence="1">
    <location>
        <begin position="485"/>
        <end position="494"/>
    </location>
</feature>
<dbReference type="PROSITE" id="PS51159">
    <property type="entry name" value="CBM21"/>
    <property type="match status" value="1"/>
</dbReference>
<evidence type="ECO:0000313" key="3">
    <source>
        <dbReference type="EMBL" id="KAF9778241.1"/>
    </source>
</evidence>
<dbReference type="PANTHER" id="PTHR12307">
    <property type="entry name" value="PROTEIN PHOSPHATASE 1 REGULATORY SUBUNIT"/>
    <property type="match status" value="1"/>
</dbReference>
<sequence>MPYSVPSSPSTSSHSIPSTTAMTQASPRLSHRRTRSCGPSFSDEQGPGAFVSLGSLPKRKPTQKKAMFHFNEEHDQQEEVNDDSAPNSQQKSQPSLFLSLPSAQDSVPFPSSSLLSPLSPTEPRHSPEPLSTPIPRSSSSSIVLSNGKPLKSSLKSSTSSPHIPQITHLRAQSAPTTPNALKNVHFAESDDGLESVRVYKLSGKPANISRPAGDETETETEAEPSAFPFPQSPPPHPVLSPLPMIDSDRSTCLPNSSNPNANIYIESLSLPKCRPAAIHGFLLVRNVAFEKRVALRFTLDDWQTTSEVSCKHVSSLAHLPPPFPRSRTVGDAIGRLASGEACSQEFQWDRFSFVLPLELYEQKLTEHVLVFVGRYTAPGVGEWWDNNDGHNYRVSFKRPPPPSSPSQNRSFTAPSTMRPTPVTPSISVETSALSFPQISPVLPGPPSLTYTPTSPTTRKVSPVSQPDKTSCLPLAERRGIPGGVSLSQASQKSVSPPVRVASPIQTPTPPRSRSGSLEEISQPFALHPEPKPKNTSAPIFKDGIPMFTSPRSSPRSTPPRVASPLPPSLSCSANTSASSSSSSTPKNSRLSPTGPMSPLTTELPSSQLHEALVKQWCFAQSSPPTPGVFSRGNGSPVEDEPPAAKVSPPEKEKEASSGPAAWWTGNGTGTSGWFNWTSDNKSTTGQILGY</sequence>
<dbReference type="Proteomes" id="UP000736335">
    <property type="component" value="Unassembled WGS sequence"/>
</dbReference>
<gene>
    <name evidence="3" type="ORF">BJ322DRAFT_1114485</name>
</gene>
<dbReference type="OrthoDB" id="1881at2759"/>
<reference evidence="3" key="2">
    <citation type="submission" date="2020-11" db="EMBL/GenBank/DDBJ databases">
        <authorList>
            <consortium name="DOE Joint Genome Institute"/>
            <person name="Kuo A."/>
            <person name="Miyauchi S."/>
            <person name="Kiss E."/>
            <person name="Drula E."/>
            <person name="Kohler A."/>
            <person name="Sanchez-Garcia M."/>
            <person name="Andreopoulos B."/>
            <person name="Barry K.W."/>
            <person name="Bonito G."/>
            <person name="Buee M."/>
            <person name="Carver A."/>
            <person name="Chen C."/>
            <person name="Cichocki N."/>
            <person name="Clum A."/>
            <person name="Culley D."/>
            <person name="Crous P.W."/>
            <person name="Fauchery L."/>
            <person name="Girlanda M."/>
            <person name="Hayes R."/>
            <person name="Keri Z."/>
            <person name="Labutti K."/>
            <person name="Lipzen A."/>
            <person name="Lombard V."/>
            <person name="Magnuson J."/>
            <person name="Maillard F."/>
            <person name="Morin E."/>
            <person name="Murat C."/>
            <person name="Nolan M."/>
            <person name="Ohm R."/>
            <person name="Pangilinan J."/>
            <person name="Pereira M."/>
            <person name="Perotto S."/>
            <person name="Peter M."/>
            <person name="Riley R."/>
            <person name="Sitrit Y."/>
            <person name="Stielow B."/>
            <person name="Szollosi G."/>
            <person name="Zifcakova L."/>
            <person name="Stursova M."/>
            <person name="Spatafora J.W."/>
            <person name="Tedersoo L."/>
            <person name="Vaario L.-M."/>
            <person name="Yamada A."/>
            <person name="Yan M."/>
            <person name="Wang P."/>
            <person name="Xu J."/>
            <person name="Bruns T."/>
            <person name="Baldrian P."/>
            <person name="Vilgalys R."/>
            <person name="Henrissat B."/>
            <person name="Grigoriev I.V."/>
            <person name="Hibbett D."/>
            <person name="Nagy L.G."/>
            <person name="Martin F.M."/>
        </authorList>
    </citation>
    <scope>NUCLEOTIDE SEQUENCE</scope>
    <source>
        <strain evidence="3">UH-Tt-Lm1</strain>
    </source>
</reference>
<dbReference type="EMBL" id="WIUZ02000024">
    <property type="protein sequence ID" value="KAF9778241.1"/>
    <property type="molecule type" value="Genomic_DNA"/>
</dbReference>
<evidence type="ECO:0000313" key="4">
    <source>
        <dbReference type="Proteomes" id="UP000736335"/>
    </source>
</evidence>
<feature type="compositionally biased region" description="Low complexity" evidence="1">
    <location>
        <begin position="548"/>
        <end position="560"/>
    </location>
</feature>
<feature type="compositionally biased region" description="Low complexity" evidence="1">
    <location>
        <begin position="447"/>
        <end position="457"/>
    </location>
</feature>
<proteinExistence type="predicted"/>
<feature type="compositionally biased region" description="Basic residues" evidence="1">
    <location>
        <begin position="57"/>
        <end position="67"/>
    </location>
</feature>
<dbReference type="GO" id="GO:0005979">
    <property type="term" value="P:regulation of glycogen biosynthetic process"/>
    <property type="evidence" value="ECO:0007669"/>
    <property type="project" value="TreeGrafter"/>
</dbReference>
<feature type="region of interest" description="Disordered" evidence="1">
    <location>
        <begin position="1"/>
        <end position="162"/>
    </location>
</feature>
<feature type="compositionally biased region" description="Polar residues" evidence="1">
    <location>
        <begin position="407"/>
        <end position="425"/>
    </location>
</feature>
<name>A0A9P6H4C8_9AGAM</name>